<reference evidence="2" key="1">
    <citation type="submission" date="2017-03" db="EMBL/GenBank/DDBJ databases">
        <title>Phytopthora megakarya and P. palmivora, two closely related causual agents of cacao black pod achieved similar genome size and gene model numbers by different mechanisms.</title>
        <authorList>
            <person name="Ali S."/>
            <person name="Shao J."/>
            <person name="Larry D.J."/>
            <person name="Kronmiller B."/>
            <person name="Shen D."/>
            <person name="Strem M.D."/>
            <person name="Melnick R.L."/>
            <person name="Guiltinan M.J."/>
            <person name="Tyler B.M."/>
            <person name="Meinhardt L.W."/>
            <person name="Bailey B.A."/>
        </authorList>
    </citation>
    <scope>NUCLEOTIDE SEQUENCE [LARGE SCALE GENOMIC DNA]</scope>
    <source>
        <strain evidence="2">zdho120</strain>
    </source>
</reference>
<name>A0A225WPI3_9STRA</name>
<dbReference type="AlphaFoldDB" id="A0A225WPI3"/>
<keyword evidence="2" id="KW-1185">Reference proteome</keyword>
<evidence type="ECO:0000313" key="2">
    <source>
        <dbReference type="Proteomes" id="UP000198211"/>
    </source>
</evidence>
<dbReference type="OrthoDB" id="126914at2759"/>
<evidence type="ECO:0000313" key="1">
    <source>
        <dbReference type="EMBL" id="OWZ19019.1"/>
    </source>
</evidence>
<comment type="caution">
    <text evidence="1">The sequence shown here is derived from an EMBL/GenBank/DDBJ whole genome shotgun (WGS) entry which is preliminary data.</text>
</comment>
<sequence>MLTVVRSDYVDPAGIHLLNGEFRVDAKRTMAIIWCLLQTDVAGPFPANVWNMHGIDLQIVSKTNNPLERFNPELNAVITAPHPRLSAFVA</sequence>
<accession>A0A225WPI3</accession>
<proteinExistence type="predicted"/>
<protein>
    <submittedName>
        <fullName evidence="1">Uncharacterized protein</fullName>
    </submittedName>
</protein>
<dbReference type="EMBL" id="NBNE01000500">
    <property type="protein sequence ID" value="OWZ19019.1"/>
    <property type="molecule type" value="Genomic_DNA"/>
</dbReference>
<gene>
    <name evidence="1" type="ORF">PHMEG_0006790</name>
</gene>
<organism evidence="1 2">
    <name type="scientific">Phytophthora megakarya</name>
    <dbReference type="NCBI Taxonomy" id="4795"/>
    <lineage>
        <taxon>Eukaryota</taxon>
        <taxon>Sar</taxon>
        <taxon>Stramenopiles</taxon>
        <taxon>Oomycota</taxon>
        <taxon>Peronosporomycetes</taxon>
        <taxon>Peronosporales</taxon>
        <taxon>Peronosporaceae</taxon>
        <taxon>Phytophthora</taxon>
    </lineage>
</organism>
<dbReference type="Proteomes" id="UP000198211">
    <property type="component" value="Unassembled WGS sequence"/>
</dbReference>